<evidence type="ECO:0000313" key="5">
    <source>
        <dbReference type="Proteomes" id="UP000574390"/>
    </source>
</evidence>
<dbReference type="Proteomes" id="UP000574390">
    <property type="component" value="Unassembled WGS sequence"/>
</dbReference>
<dbReference type="EMBL" id="JABANM010037442">
    <property type="protein sequence ID" value="KAF4682678.1"/>
    <property type="molecule type" value="Genomic_DNA"/>
</dbReference>
<sequence length="387" mass="42541">MSPTSLLFAAALLGSVIGRGSVMQVEQESLPFLTNGSTGVTFTSPAGHLKHIQTRRLESPDSTPFSFTSILVNRAGSELLAVSPITASAIESSAFVTLGLQPTIFDRYNISQATVDPMLDADGQPIFLEDALSVAVNGRYCGRGRGDLTVAYARESIFIEVLRFRRGVKSASTIQDVPLALFDFCGESTSLPLAALSYLNRLRGFRDDLLALCSGGFRNFSKPRGLLYAAGVFNVRDGIRRFFVESTGGYQPSAVAQLRNGDIMIAFVQDGDVEVEGQGLRIGYVTADELIEAQNTDGVIVVTFLLSAAQLKFLSLWRDIRFINATVKRAFAAFGSRFNIAVQSGLAVREDINERIFVYSMSDDFLEPFQTLLTTFEWKPKRRRHRR</sequence>
<protein>
    <submittedName>
        <fullName evidence="3">Uncharacterized protein</fullName>
    </submittedName>
</protein>
<comment type="caution">
    <text evidence="3">The sequence shown here is derived from an EMBL/GenBank/DDBJ whole genome shotgun (WGS) entry which is preliminary data.</text>
</comment>
<evidence type="ECO:0000313" key="2">
    <source>
        <dbReference type="EMBL" id="KAF4682678.1"/>
    </source>
</evidence>
<proteinExistence type="predicted"/>
<reference evidence="4 5" key="1">
    <citation type="submission" date="2020-04" db="EMBL/GenBank/DDBJ databases">
        <title>Perkinsus olseni comparative genomics.</title>
        <authorList>
            <person name="Bogema D.R."/>
        </authorList>
    </citation>
    <scope>NUCLEOTIDE SEQUENCE [LARGE SCALE GENOMIC DNA]</scope>
    <source>
        <strain evidence="2">ATCC PRA-205</strain>
        <strain evidence="3 4">ATCC PRA-207</strain>
    </source>
</reference>
<dbReference type="Proteomes" id="UP000553632">
    <property type="component" value="Unassembled WGS sequence"/>
</dbReference>
<evidence type="ECO:0000313" key="3">
    <source>
        <dbReference type="EMBL" id="KAF4758626.1"/>
    </source>
</evidence>
<organism evidence="3 4">
    <name type="scientific">Perkinsus olseni</name>
    <name type="common">Perkinsus atlanticus</name>
    <dbReference type="NCBI Taxonomy" id="32597"/>
    <lineage>
        <taxon>Eukaryota</taxon>
        <taxon>Sar</taxon>
        <taxon>Alveolata</taxon>
        <taxon>Perkinsozoa</taxon>
        <taxon>Perkinsea</taxon>
        <taxon>Perkinsida</taxon>
        <taxon>Perkinsidae</taxon>
        <taxon>Perkinsus</taxon>
    </lineage>
</organism>
<keyword evidence="1" id="KW-0732">Signal</keyword>
<accession>A0A7J6UNK8</accession>
<keyword evidence="4" id="KW-1185">Reference proteome</keyword>
<dbReference type="AlphaFoldDB" id="A0A7J6UNK8"/>
<feature type="signal peptide" evidence="1">
    <location>
        <begin position="1"/>
        <end position="18"/>
    </location>
</feature>
<dbReference type="EMBL" id="JABANO010001182">
    <property type="protein sequence ID" value="KAF4758626.1"/>
    <property type="molecule type" value="Genomic_DNA"/>
</dbReference>
<evidence type="ECO:0000256" key="1">
    <source>
        <dbReference type="SAM" id="SignalP"/>
    </source>
</evidence>
<feature type="chain" id="PRO_5036205882" evidence="1">
    <location>
        <begin position="19"/>
        <end position="387"/>
    </location>
</feature>
<evidence type="ECO:0000313" key="4">
    <source>
        <dbReference type="Proteomes" id="UP000553632"/>
    </source>
</evidence>
<name>A0A7J6UNK8_PEROL</name>
<gene>
    <name evidence="2" type="ORF">FOZ62_027181</name>
    <name evidence="3" type="ORF">FOZ63_029562</name>
</gene>